<accession>A0AAV5M6K2</accession>
<proteinExistence type="predicted"/>
<protein>
    <recommendedName>
        <fullName evidence="2">DRBM domain-containing protein</fullName>
    </recommendedName>
</protein>
<name>A0AAV5M6K2_9ROSI</name>
<evidence type="ECO:0000313" key="4">
    <source>
        <dbReference type="Proteomes" id="UP001054252"/>
    </source>
</evidence>
<evidence type="ECO:0000256" key="1">
    <source>
        <dbReference type="PROSITE-ProRule" id="PRU00266"/>
    </source>
</evidence>
<evidence type="ECO:0000313" key="3">
    <source>
        <dbReference type="EMBL" id="GKV45410.1"/>
    </source>
</evidence>
<dbReference type="InterPro" id="IPR014720">
    <property type="entry name" value="dsRBD_dom"/>
</dbReference>
<dbReference type="PROSITE" id="PS50137">
    <property type="entry name" value="DS_RBD"/>
    <property type="match status" value="1"/>
</dbReference>
<sequence length="87" mass="9739">MAPAKAKLCEICVANKWMLPSYECSKEEGPSHRKIFTFKVVVEIQGDFNTTLECFSSPQSTKKNAAENAAEGALWYLGQMGYFPKNK</sequence>
<dbReference type="Proteomes" id="UP001054252">
    <property type="component" value="Unassembled WGS sequence"/>
</dbReference>
<dbReference type="Gene3D" id="3.30.160.20">
    <property type="match status" value="1"/>
</dbReference>
<comment type="caution">
    <text evidence="3">The sequence shown here is derived from an EMBL/GenBank/DDBJ whole genome shotgun (WGS) entry which is preliminary data.</text>
</comment>
<dbReference type="SMART" id="SM00358">
    <property type="entry name" value="DSRM"/>
    <property type="match status" value="1"/>
</dbReference>
<dbReference type="AlphaFoldDB" id="A0AAV5M6K2"/>
<dbReference type="SUPFAM" id="SSF54768">
    <property type="entry name" value="dsRNA-binding domain-like"/>
    <property type="match status" value="1"/>
</dbReference>
<dbReference type="GO" id="GO:0003723">
    <property type="term" value="F:RNA binding"/>
    <property type="evidence" value="ECO:0007669"/>
    <property type="project" value="UniProtKB-UniRule"/>
</dbReference>
<organism evidence="3 4">
    <name type="scientific">Rubroshorea leprosula</name>
    <dbReference type="NCBI Taxonomy" id="152421"/>
    <lineage>
        <taxon>Eukaryota</taxon>
        <taxon>Viridiplantae</taxon>
        <taxon>Streptophyta</taxon>
        <taxon>Embryophyta</taxon>
        <taxon>Tracheophyta</taxon>
        <taxon>Spermatophyta</taxon>
        <taxon>Magnoliopsida</taxon>
        <taxon>eudicotyledons</taxon>
        <taxon>Gunneridae</taxon>
        <taxon>Pentapetalae</taxon>
        <taxon>rosids</taxon>
        <taxon>malvids</taxon>
        <taxon>Malvales</taxon>
        <taxon>Dipterocarpaceae</taxon>
        <taxon>Rubroshorea</taxon>
    </lineage>
</organism>
<reference evidence="3 4" key="1">
    <citation type="journal article" date="2021" name="Commun. Biol.">
        <title>The genome of Shorea leprosula (Dipterocarpaceae) highlights the ecological relevance of drought in aseasonal tropical rainforests.</title>
        <authorList>
            <person name="Ng K.K.S."/>
            <person name="Kobayashi M.J."/>
            <person name="Fawcett J.A."/>
            <person name="Hatakeyama M."/>
            <person name="Paape T."/>
            <person name="Ng C.H."/>
            <person name="Ang C.C."/>
            <person name="Tnah L.H."/>
            <person name="Lee C.T."/>
            <person name="Nishiyama T."/>
            <person name="Sese J."/>
            <person name="O'Brien M.J."/>
            <person name="Copetti D."/>
            <person name="Mohd Noor M.I."/>
            <person name="Ong R.C."/>
            <person name="Putra M."/>
            <person name="Sireger I.Z."/>
            <person name="Indrioko S."/>
            <person name="Kosugi Y."/>
            <person name="Izuno A."/>
            <person name="Isagi Y."/>
            <person name="Lee S.L."/>
            <person name="Shimizu K.K."/>
        </authorList>
    </citation>
    <scope>NUCLEOTIDE SEQUENCE [LARGE SCALE GENOMIC DNA]</scope>
    <source>
        <strain evidence="3">214</strain>
    </source>
</reference>
<keyword evidence="4" id="KW-1185">Reference proteome</keyword>
<dbReference type="Pfam" id="PF14709">
    <property type="entry name" value="DND1_DSRM"/>
    <property type="match status" value="1"/>
</dbReference>
<evidence type="ECO:0000259" key="2">
    <source>
        <dbReference type="PROSITE" id="PS50137"/>
    </source>
</evidence>
<keyword evidence="1" id="KW-0694">RNA-binding</keyword>
<gene>
    <name evidence="3" type="ORF">SLEP1_g52491</name>
</gene>
<feature type="domain" description="DRBM" evidence="2">
    <location>
        <begin position="3"/>
        <end position="79"/>
    </location>
</feature>
<dbReference type="EMBL" id="BPVZ01000194">
    <property type="protein sequence ID" value="GKV45410.1"/>
    <property type="molecule type" value="Genomic_DNA"/>
</dbReference>